<keyword evidence="2 5" id="KW-0540">Nuclease</keyword>
<dbReference type="EC" id="3.1.-.-" evidence="5"/>
<comment type="caution">
    <text evidence="7">The sequence shown here is derived from an EMBL/GenBank/DDBJ whole genome shotgun (WGS) entry which is preliminary data.</text>
</comment>
<dbReference type="Pfam" id="PF00929">
    <property type="entry name" value="RNase_T"/>
    <property type="match status" value="1"/>
</dbReference>
<evidence type="ECO:0000256" key="5">
    <source>
        <dbReference type="HAMAP-Rule" id="MF_00045"/>
    </source>
</evidence>
<dbReference type="InterPro" id="IPR022894">
    <property type="entry name" value="Oligoribonuclease"/>
</dbReference>
<organism evidence="7 8">
    <name type="scientific">Psychromonas marina</name>
    <dbReference type="NCBI Taxonomy" id="88364"/>
    <lineage>
        <taxon>Bacteria</taxon>
        <taxon>Pseudomonadati</taxon>
        <taxon>Pseudomonadota</taxon>
        <taxon>Gammaproteobacteria</taxon>
        <taxon>Alteromonadales</taxon>
        <taxon>Psychromonadaceae</taxon>
        <taxon>Psychromonas</taxon>
    </lineage>
</organism>
<evidence type="ECO:0000256" key="2">
    <source>
        <dbReference type="ARBA" id="ARBA00022722"/>
    </source>
</evidence>
<keyword evidence="3 5" id="KW-0378">Hydrolase</keyword>
<dbReference type="SMART" id="SM00479">
    <property type="entry name" value="EXOIII"/>
    <property type="match status" value="1"/>
</dbReference>
<dbReference type="Gene3D" id="3.30.420.10">
    <property type="entry name" value="Ribonuclease H-like superfamily/Ribonuclease H"/>
    <property type="match status" value="1"/>
</dbReference>
<name>A0ABQ6DWY9_9GAMM</name>
<dbReference type="PANTHER" id="PTHR11046:SF0">
    <property type="entry name" value="OLIGORIBONUCLEASE, MITOCHONDRIAL"/>
    <property type="match status" value="1"/>
</dbReference>
<evidence type="ECO:0000259" key="6">
    <source>
        <dbReference type="SMART" id="SM00479"/>
    </source>
</evidence>
<dbReference type="HAMAP" id="MF_00045">
    <property type="entry name" value="Oligoribonuclease"/>
    <property type="match status" value="1"/>
</dbReference>
<evidence type="ECO:0000256" key="4">
    <source>
        <dbReference type="ARBA" id="ARBA00022839"/>
    </source>
</evidence>
<dbReference type="InterPro" id="IPR012337">
    <property type="entry name" value="RNaseH-like_sf"/>
</dbReference>
<dbReference type="RefSeq" id="WP_284202788.1">
    <property type="nucleotide sequence ID" value="NZ_BSPQ01000001.1"/>
</dbReference>
<reference evidence="8" key="1">
    <citation type="journal article" date="2019" name="Int. J. Syst. Evol. Microbiol.">
        <title>The Global Catalogue of Microorganisms (GCM) 10K type strain sequencing project: providing services to taxonomists for standard genome sequencing and annotation.</title>
        <authorList>
            <consortium name="The Broad Institute Genomics Platform"/>
            <consortium name="The Broad Institute Genome Sequencing Center for Infectious Disease"/>
            <person name="Wu L."/>
            <person name="Ma J."/>
        </authorList>
    </citation>
    <scope>NUCLEOTIDE SEQUENCE [LARGE SCALE GENOMIC DNA]</scope>
    <source>
        <strain evidence="8">NBRC 103166</strain>
    </source>
</reference>
<evidence type="ECO:0000256" key="1">
    <source>
        <dbReference type="ARBA" id="ARBA00009921"/>
    </source>
</evidence>
<sequence>MKNNLIWIDLEMTGLDPETDSIIEIATVVTDGDLNIIAKGPELVIHESKQKMDAMDEWCVTHHGESGLTERVLNSKISCAQAEQETLAFVKKWTEAGAAPLCGNSIGQDRRFLVRYMKDLEAHFHYRNIDVSTIKELGRRWAPEMTKGHKKQGSHLAMMDILESISELQYYREHFFKF</sequence>
<accession>A0ABQ6DWY9</accession>
<evidence type="ECO:0000256" key="3">
    <source>
        <dbReference type="ARBA" id="ARBA00022801"/>
    </source>
</evidence>
<dbReference type="InterPro" id="IPR013520">
    <property type="entry name" value="Ribonucl_H"/>
</dbReference>
<feature type="domain" description="Exonuclease" evidence="6">
    <location>
        <begin position="4"/>
        <end position="177"/>
    </location>
</feature>
<keyword evidence="8" id="KW-1185">Reference proteome</keyword>
<dbReference type="EMBL" id="BSPQ01000001">
    <property type="protein sequence ID" value="GLS89676.1"/>
    <property type="molecule type" value="Genomic_DNA"/>
</dbReference>
<keyword evidence="5" id="KW-0963">Cytoplasm</keyword>
<dbReference type="PANTHER" id="PTHR11046">
    <property type="entry name" value="OLIGORIBONUCLEASE, MITOCHONDRIAL"/>
    <property type="match status" value="1"/>
</dbReference>
<dbReference type="CDD" id="cd06135">
    <property type="entry name" value="Orn"/>
    <property type="match status" value="1"/>
</dbReference>
<evidence type="ECO:0000313" key="8">
    <source>
        <dbReference type="Proteomes" id="UP001157353"/>
    </source>
</evidence>
<dbReference type="NCBIfam" id="NF003765">
    <property type="entry name" value="PRK05359.1"/>
    <property type="match status" value="1"/>
</dbReference>
<dbReference type="SUPFAM" id="SSF53098">
    <property type="entry name" value="Ribonuclease H-like"/>
    <property type="match status" value="1"/>
</dbReference>
<dbReference type="Proteomes" id="UP001157353">
    <property type="component" value="Unassembled WGS sequence"/>
</dbReference>
<keyword evidence="4 5" id="KW-0269">Exonuclease</keyword>
<comment type="subcellular location">
    <subcellularLocation>
        <location evidence="5">Cytoplasm</location>
    </subcellularLocation>
</comment>
<evidence type="ECO:0000313" key="7">
    <source>
        <dbReference type="EMBL" id="GLS89676.1"/>
    </source>
</evidence>
<gene>
    <name evidence="5 7" type="primary">orn</name>
    <name evidence="7" type="ORF">GCM10007916_07430</name>
</gene>
<dbReference type="InterPro" id="IPR036397">
    <property type="entry name" value="RNaseH_sf"/>
</dbReference>
<protein>
    <recommendedName>
        <fullName evidence="5">Oligoribonuclease</fullName>
        <ecNumber evidence="5">3.1.-.-</ecNumber>
    </recommendedName>
</protein>
<proteinExistence type="inferred from homology"/>
<feature type="active site" evidence="5">
    <location>
        <position position="126"/>
    </location>
</feature>
<comment type="similarity">
    <text evidence="1 5">Belongs to the oligoribonuclease family.</text>
</comment>
<comment type="function">
    <text evidence="5">3'-to-5' exoribonuclease specific for small oligoribonucleotides.</text>
</comment>